<dbReference type="InterPro" id="IPR000571">
    <property type="entry name" value="Znf_CCCH"/>
</dbReference>
<feature type="zinc finger region" description="C3H1-type" evidence="5">
    <location>
        <begin position="877"/>
        <end position="905"/>
    </location>
</feature>
<feature type="domain" description="C3H1-type" evidence="7">
    <location>
        <begin position="917"/>
        <end position="945"/>
    </location>
</feature>
<dbReference type="SMART" id="SM00356">
    <property type="entry name" value="ZnF_C3H1"/>
    <property type="match status" value="6"/>
</dbReference>
<dbReference type="GO" id="GO:0003729">
    <property type="term" value="F:mRNA binding"/>
    <property type="evidence" value="ECO:0007669"/>
    <property type="project" value="TreeGrafter"/>
</dbReference>
<evidence type="ECO:0000256" key="2">
    <source>
        <dbReference type="ARBA" id="ARBA00022771"/>
    </source>
</evidence>
<dbReference type="InterPro" id="IPR050974">
    <property type="entry name" value="Plant_ZF_CCCH"/>
</dbReference>
<dbReference type="STRING" id="4533.J3MAF2"/>
<keyword evidence="3 5" id="KW-0862">Zinc</keyword>
<dbReference type="AlphaFoldDB" id="J3MAF2"/>
<protein>
    <recommendedName>
        <fullName evidence="7">C3H1-type domain-containing protein</fullName>
    </recommendedName>
</protein>
<reference evidence="8" key="1">
    <citation type="journal article" date="2013" name="Nat. Commun.">
        <title>Whole-genome sequencing of Oryza brachyantha reveals mechanisms underlying Oryza genome evolution.</title>
        <authorList>
            <person name="Chen J."/>
            <person name="Huang Q."/>
            <person name="Gao D."/>
            <person name="Wang J."/>
            <person name="Lang Y."/>
            <person name="Liu T."/>
            <person name="Li B."/>
            <person name="Bai Z."/>
            <person name="Luis Goicoechea J."/>
            <person name="Liang C."/>
            <person name="Chen C."/>
            <person name="Zhang W."/>
            <person name="Sun S."/>
            <person name="Liao Y."/>
            <person name="Zhang X."/>
            <person name="Yang L."/>
            <person name="Song C."/>
            <person name="Wang M."/>
            <person name="Shi J."/>
            <person name="Liu G."/>
            <person name="Liu J."/>
            <person name="Zhou H."/>
            <person name="Zhou W."/>
            <person name="Yu Q."/>
            <person name="An N."/>
            <person name="Chen Y."/>
            <person name="Cai Q."/>
            <person name="Wang B."/>
            <person name="Liu B."/>
            <person name="Min J."/>
            <person name="Huang Y."/>
            <person name="Wu H."/>
            <person name="Li Z."/>
            <person name="Zhang Y."/>
            <person name="Yin Y."/>
            <person name="Song W."/>
            <person name="Jiang J."/>
            <person name="Jackson S.A."/>
            <person name="Wing R.A."/>
            <person name="Wang J."/>
            <person name="Chen M."/>
        </authorList>
    </citation>
    <scope>NUCLEOTIDE SEQUENCE [LARGE SCALE GENOMIC DNA]</scope>
    <source>
        <strain evidence="8">cv. IRGC 101232</strain>
    </source>
</reference>
<evidence type="ECO:0000256" key="1">
    <source>
        <dbReference type="ARBA" id="ARBA00022723"/>
    </source>
</evidence>
<feature type="zinc finger region" description="C3H1-type" evidence="5">
    <location>
        <begin position="637"/>
        <end position="665"/>
    </location>
</feature>
<dbReference type="PANTHER" id="PTHR12506">
    <property type="entry name" value="PROTEIN PHOSPHATASE RELATED"/>
    <property type="match status" value="1"/>
</dbReference>
<evidence type="ECO:0000259" key="7">
    <source>
        <dbReference type="PROSITE" id="PS50103"/>
    </source>
</evidence>
<feature type="zinc finger region" description="C3H1-type" evidence="5">
    <location>
        <begin position="812"/>
        <end position="840"/>
    </location>
</feature>
<proteinExistence type="predicted"/>
<feature type="zinc finger region" description="C3H1-type" evidence="5">
    <location>
        <begin position="917"/>
        <end position="945"/>
    </location>
</feature>
<feature type="domain" description="C3H1-type" evidence="7">
    <location>
        <begin position="1042"/>
        <end position="1070"/>
    </location>
</feature>
<feature type="region of interest" description="Disordered" evidence="6">
    <location>
        <begin position="1"/>
        <end position="40"/>
    </location>
</feature>
<dbReference type="Proteomes" id="UP000006038">
    <property type="component" value="Chromosome 5"/>
</dbReference>
<feature type="domain" description="C3H1-type" evidence="7">
    <location>
        <begin position="986"/>
        <end position="1014"/>
    </location>
</feature>
<dbReference type="OMA" id="SHDHANP"/>
<keyword evidence="1 5" id="KW-0479">Metal-binding</keyword>
<feature type="zinc finger region" description="C3H1-type" evidence="5">
    <location>
        <begin position="986"/>
        <end position="1014"/>
    </location>
</feature>
<evidence type="ECO:0000313" key="9">
    <source>
        <dbReference type="Proteomes" id="UP000006038"/>
    </source>
</evidence>
<dbReference type="Gramene" id="OB05G35760.1">
    <property type="protein sequence ID" value="OB05G35760.1"/>
    <property type="gene ID" value="OB05G35760"/>
</dbReference>
<keyword evidence="9" id="KW-1185">Reference proteome</keyword>
<evidence type="ECO:0000256" key="5">
    <source>
        <dbReference type="PROSITE-ProRule" id="PRU00723"/>
    </source>
</evidence>
<sequence length="1104" mass="123272">MDDDDAVAAGKPLLSQDSSMPMEEEEEEEDQLLAASTSGSGGPLAIGRRLLSSMSLTRTLSAITLAQPPLPQNPPPPLGLSLLLHPDDAVTGFRDLAHALDTLPFQCAQPHLIQPLQLATVPTTAAAQPPQMLHPQAWEKTVIRQGSAAPFKHQVQTVEQRHELEEAMDGNLPQDHGMVDQQGTTDNQGAIKDGNTLEFQELVLVQQDVIQERGQTTQDIAVEDQNKAVENSVSGEFRGTMDNYAMGYLEVVEHDLIDQSGETVDGIAVDDQVKEVEHGVIRERSETTDCVAIKDQEQVMEQFASYGPRVTKDNIIMDHQVLVVQSVIDERVEDQRRALQQCIIGKLRTTENNNVVEDSTMVEQSITDEFAEAMGDIAVEDQEMTLVQCTNDELEGTENYNALEDRVSEQGAIYERGAYSSTEDQENAVEQCAGDVANATKVNNVVPVEEKAVEQDGIGKEDIAMKDQEEAMEQCGNDELRTSKNEKVVEGHKVEEQGVIDENLAELSINDEPRITKDVIAFQDQGKMFEQRVGNEQVASKGKFAIQDNMEVVDHVCHEWDTTEDDLAIDVAASVGTNAISFSEDLITLNDNVSGWGMVKENVKLKAKPDISSFPSEQENYGATGILELNRVGLPIIEGARNCSYYMRNGTCSYGKKCHFNHPEQVIDSQFDPPTGWDDDAFPSSALSKKSHDHANPGDTSYLENYDHATFVGISYIISSDYTTSDDTSYFKRSSSHVASDKKSSVSMVLPPNILRMLLPPEKVPPSTEEKVMKVNKDINWTAASDDSSGCSADSTGRALGKQEHVNYLERPGRRPECPFYTRFGDCKFASACKYDHSKDRFTNRSSAASDKSNGCHSADSLGGALCKQKHVDYPERPGRPECPFYMRFGDCKFASACKYHHSKDRQGEELVEHPERPGEPECPFYMKNGYCKFGVECKFHHLKGSIPSRWSPKDIKGPVAPKEHHPASKIKLQDHMYQQDQYPERPGQPDCRYYMQFGKCKYWSACIFHHPKDRLSNGCHPSEETVPKQEEHTEHALYPERPGELECFYYMRHGSCKFQRNCKYHHPKDRLSNKSHHFVSLDAIEQTTDKRVAELVKRIAASC</sequence>
<feature type="domain" description="C3H1-type" evidence="7">
    <location>
        <begin position="637"/>
        <end position="665"/>
    </location>
</feature>
<dbReference type="PROSITE" id="PS50103">
    <property type="entry name" value="ZF_C3H1"/>
    <property type="match status" value="6"/>
</dbReference>
<keyword evidence="4" id="KW-0238">DNA-binding</keyword>
<dbReference type="EnsemblPlants" id="OB05G35760.1">
    <property type="protein sequence ID" value="OB05G35760.1"/>
    <property type="gene ID" value="OB05G35760"/>
</dbReference>
<dbReference type="GO" id="GO:0008270">
    <property type="term" value="F:zinc ion binding"/>
    <property type="evidence" value="ECO:0007669"/>
    <property type="project" value="UniProtKB-KW"/>
</dbReference>
<keyword evidence="2 5" id="KW-0863">Zinc-finger</keyword>
<dbReference type="Gene3D" id="4.10.1000.10">
    <property type="entry name" value="Zinc finger, CCCH-type"/>
    <property type="match status" value="3"/>
</dbReference>
<reference evidence="8" key="2">
    <citation type="submission" date="2013-04" db="UniProtKB">
        <authorList>
            <consortium name="EnsemblPlants"/>
        </authorList>
    </citation>
    <scope>IDENTIFICATION</scope>
</reference>
<dbReference type="GO" id="GO:0003677">
    <property type="term" value="F:DNA binding"/>
    <property type="evidence" value="ECO:0007669"/>
    <property type="project" value="UniProtKB-KW"/>
</dbReference>
<dbReference type="eggNOG" id="KOG1677">
    <property type="taxonomic scope" value="Eukaryota"/>
</dbReference>
<feature type="domain" description="C3H1-type" evidence="7">
    <location>
        <begin position="877"/>
        <end position="905"/>
    </location>
</feature>
<organism evidence="8">
    <name type="scientific">Oryza brachyantha</name>
    <name type="common">malo sina</name>
    <dbReference type="NCBI Taxonomy" id="4533"/>
    <lineage>
        <taxon>Eukaryota</taxon>
        <taxon>Viridiplantae</taxon>
        <taxon>Streptophyta</taxon>
        <taxon>Embryophyta</taxon>
        <taxon>Tracheophyta</taxon>
        <taxon>Spermatophyta</taxon>
        <taxon>Magnoliopsida</taxon>
        <taxon>Liliopsida</taxon>
        <taxon>Poales</taxon>
        <taxon>Poaceae</taxon>
        <taxon>BOP clade</taxon>
        <taxon>Oryzoideae</taxon>
        <taxon>Oryzeae</taxon>
        <taxon>Oryzinae</taxon>
        <taxon>Oryza</taxon>
    </lineage>
</organism>
<feature type="compositionally biased region" description="Acidic residues" evidence="6">
    <location>
        <begin position="22"/>
        <end position="31"/>
    </location>
</feature>
<feature type="domain" description="C3H1-type" evidence="7">
    <location>
        <begin position="812"/>
        <end position="840"/>
    </location>
</feature>
<accession>J3MAF2</accession>
<dbReference type="PANTHER" id="PTHR12506:SF50">
    <property type="entry name" value="ZINC FINGER CCCH DOMAIN-CONTAINING PROTEIN 26"/>
    <property type="match status" value="1"/>
</dbReference>
<dbReference type="Pfam" id="PF00642">
    <property type="entry name" value="zf-CCCH"/>
    <property type="match status" value="5"/>
</dbReference>
<evidence type="ECO:0000313" key="8">
    <source>
        <dbReference type="EnsemblPlants" id="OB05G35760.1"/>
    </source>
</evidence>
<dbReference type="HOGENOM" id="CLU_007234_0_0_1"/>
<evidence type="ECO:0000256" key="4">
    <source>
        <dbReference type="ARBA" id="ARBA00023125"/>
    </source>
</evidence>
<dbReference type="InterPro" id="IPR036855">
    <property type="entry name" value="Znf_CCCH_sf"/>
</dbReference>
<name>J3MAF2_ORYBR</name>
<evidence type="ECO:0000256" key="3">
    <source>
        <dbReference type="ARBA" id="ARBA00022833"/>
    </source>
</evidence>
<evidence type="ECO:0000256" key="6">
    <source>
        <dbReference type="SAM" id="MobiDB-lite"/>
    </source>
</evidence>
<feature type="zinc finger region" description="C3H1-type" evidence="5">
    <location>
        <begin position="1042"/>
        <end position="1070"/>
    </location>
</feature>
<dbReference type="SUPFAM" id="SSF90229">
    <property type="entry name" value="CCCH zinc finger"/>
    <property type="match status" value="4"/>
</dbReference>